<reference evidence="1" key="1">
    <citation type="submission" date="2019-11" db="EMBL/GenBank/DDBJ databases">
        <authorList>
            <person name="Liu Y."/>
            <person name="Hou J."/>
            <person name="Li T.-Q."/>
            <person name="Guan C.-H."/>
            <person name="Wu X."/>
            <person name="Wu H.-Z."/>
            <person name="Ling F."/>
            <person name="Zhang R."/>
            <person name="Shi X.-G."/>
            <person name="Ren J.-P."/>
            <person name="Chen E.-F."/>
            <person name="Sun J.-M."/>
        </authorList>
    </citation>
    <scope>NUCLEOTIDE SEQUENCE</scope>
    <source>
        <strain evidence="1">Adult_tree_wgs_1</strain>
        <tissue evidence="1">Leaves</tissue>
    </source>
</reference>
<dbReference type="Gene3D" id="2.40.50.140">
    <property type="entry name" value="Nucleic acid-binding proteins"/>
    <property type="match status" value="1"/>
</dbReference>
<proteinExistence type="predicted"/>
<dbReference type="AlphaFoldDB" id="A0A834GZ88"/>
<evidence type="ECO:0000313" key="2">
    <source>
        <dbReference type="Proteomes" id="UP000626092"/>
    </source>
</evidence>
<sequence>MIVSKEEENATKIIPINQLQAYDRNWTIKVTTLRRGIVEPYSTSKGTDNMWKLILIDEQLSSMKKAVGVGTMVKQNVSEVILLTLWGDLAKNEGEELDSISKERPPIAVSRAKVTTYSDAGKLKPFIEMNYQFSKIECFKILEDLISLLRGTEQNTLITMYDNVDQEEDKVSTQPKLLKDIDHLIEKTFKAKLHEVKPEFPKERQHVMQKAFQAKLHDLKREVHSAILMKR</sequence>
<dbReference type="Proteomes" id="UP000626092">
    <property type="component" value="Unassembled WGS sequence"/>
</dbReference>
<comment type="caution">
    <text evidence="1">The sequence shown here is derived from an EMBL/GenBank/DDBJ whole genome shotgun (WGS) entry which is preliminary data.</text>
</comment>
<keyword evidence="2" id="KW-1185">Reference proteome</keyword>
<name>A0A834GZ88_RHOSS</name>
<accession>A0A834GZ88</accession>
<dbReference type="EMBL" id="WJXA01000005">
    <property type="protein sequence ID" value="KAF7143355.1"/>
    <property type="molecule type" value="Genomic_DNA"/>
</dbReference>
<organism evidence="1 2">
    <name type="scientific">Rhododendron simsii</name>
    <name type="common">Sims's rhododendron</name>
    <dbReference type="NCBI Taxonomy" id="118357"/>
    <lineage>
        <taxon>Eukaryota</taxon>
        <taxon>Viridiplantae</taxon>
        <taxon>Streptophyta</taxon>
        <taxon>Embryophyta</taxon>
        <taxon>Tracheophyta</taxon>
        <taxon>Spermatophyta</taxon>
        <taxon>Magnoliopsida</taxon>
        <taxon>eudicotyledons</taxon>
        <taxon>Gunneridae</taxon>
        <taxon>Pentapetalae</taxon>
        <taxon>asterids</taxon>
        <taxon>Ericales</taxon>
        <taxon>Ericaceae</taxon>
        <taxon>Ericoideae</taxon>
        <taxon>Rhodoreae</taxon>
        <taxon>Rhododendron</taxon>
    </lineage>
</organism>
<protein>
    <submittedName>
        <fullName evidence="1">Uncharacterized protein</fullName>
    </submittedName>
</protein>
<evidence type="ECO:0000313" key="1">
    <source>
        <dbReference type="EMBL" id="KAF7143355.1"/>
    </source>
</evidence>
<dbReference type="InterPro" id="IPR012340">
    <property type="entry name" value="NA-bd_OB-fold"/>
</dbReference>
<gene>
    <name evidence="1" type="ORF">RHSIM_Rhsim05G0135100</name>
</gene>
<dbReference type="OrthoDB" id="1931061at2759"/>